<sequence>MKYNINLICLSTVLIVILFIENGFAIRCYQCTTDTDPKCADPFDNRTVGLTECLPKELGEDSTLASPKMCRKIRQKVQGSWRYIRGCGFLGEVGIQGDERFCLMRTGTYNIFMEYCSCNSRDGCNSSDILKVSGVLLGTISLISISKVLHWLYFDVFISKGLAVRCYQCGSDHDKKGEDNCGAYKTFDKSRHIAVECNSDESHMPGSFCVKIVQQGPKGFIWDGRWRQVIRRCASVANTGVTGVCNWGVFENGVFWQECYCSEDECNSSNVQTISITLLLSAIILTFKLFF</sequence>
<feature type="chain" id="PRO_5043721540" evidence="9">
    <location>
        <begin position="26"/>
        <end position="291"/>
    </location>
</feature>
<keyword evidence="2" id="KW-0336">GPI-anchor</keyword>
<keyword evidence="5" id="KW-1133">Transmembrane helix</keyword>
<dbReference type="Proteomes" id="UP001458880">
    <property type="component" value="Unassembled WGS sequence"/>
</dbReference>
<keyword evidence="7" id="KW-0325">Glycoprotein</keyword>
<comment type="subcellular location">
    <subcellularLocation>
        <location evidence="1">Membrane</location>
        <topology evidence="1">Lipid-anchor</topology>
        <topology evidence="1">GPI-anchor</topology>
    </subcellularLocation>
</comment>
<evidence type="ECO:0000256" key="5">
    <source>
        <dbReference type="ARBA" id="ARBA00022989"/>
    </source>
</evidence>
<dbReference type="GO" id="GO:0030431">
    <property type="term" value="P:sleep"/>
    <property type="evidence" value="ECO:0007669"/>
    <property type="project" value="InterPro"/>
</dbReference>
<gene>
    <name evidence="10" type="ORF">QE152_g23630</name>
</gene>
<dbReference type="EMBL" id="JASPKY010000237">
    <property type="protein sequence ID" value="KAK9717662.1"/>
    <property type="molecule type" value="Genomic_DNA"/>
</dbReference>
<dbReference type="PANTHER" id="PTHR33562:SF2">
    <property type="entry name" value="PROTEIN QUIVER"/>
    <property type="match status" value="1"/>
</dbReference>
<keyword evidence="8" id="KW-0449">Lipoprotein</keyword>
<proteinExistence type="predicted"/>
<dbReference type="GO" id="GO:0032222">
    <property type="term" value="P:regulation of synaptic transmission, cholinergic"/>
    <property type="evidence" value="ECO:0007669"/>
    <property type="project" value="InterPro"/>
</dbReference>
<evidence type="ECO:0000313" key="11">
    <source>
        <dbReference type="Proteomes" id="UP001458880"/>
    </source>
</evidence>
<protein>
    <submittedName>
        <fullName evidence="10">Sleepless protein</fullName>
    </submittedName>
</protein>
<keyword evidence="11" id="KW-1185">Reference proteome</keyword>
<dbReference type="CDD" id="cd23592">
    <property type="entry name" value="TFP_LU_ECD_Crok"/>
    <property type="match status" value="1"/>
</dbReference>
<dbReference type="InterPro" id="IPR031424">
    <property type="entry name" value="QVR-like"/>
</dbReference>
<evidence type="ECO:0000256" key="2">
    <source>
        <dbReference type="ARBA" id="ARBA00022622"/>
    </source>
</evidence>
<keyword evidence="4 9" id="KW-0732">Signal</keyword>
<dbReference type="Pfam" id="PF17064">
    <property type="entry name" value="QVR"/>
    <property type="match status" value="2"/>
</dbReference>
<keyword evidence="6" id="KW-0472">Membrane</keyword>
<evidence type="ECO:0000256" key="3">
    <source>
        <dbReference type="ARBA" id="ARBA00022692"/>
    </source>
</evidence>
<keyword evidence="3" id="KW-0812">Transmembrane</keyword>
<dbReference type="PANTHER" id="PTHR33562">
    <property type="entry name" value="ATILLA, ISOFORM B-RELATED-RELATED"/>
    <property type="match status" value="1"/>
</dbReference>
<accession>A0AAW1KEE7</accession>
<evidence type="ECO:0000256" key="8">
    <source>
        <dbReference type="ARBA" id="ARBA00023288"/>
    </source>
</evidence>
<evidence type="ECO:0000313" key="10">
    <source>
        <dbReference type="EMBL" id="KAK9717662.1"/>
    </source>
</evidence>
<evidence type="ECO:0000256" key="6">
    <source>
        <dbReference type="ARBA" id="ARBA00023136"/>
    </source>
</evidence>
<organism evidence="10 11">
    <name type="scientific">Popillia japonica</name>
    <name type="common">Japanese beetle</name>
    <dbReference type="NCBI Taxonomy" id="7064"/>
    <lineage>
        <taxon>Eukaryota</taxon>
        <taxon>Metazoa</taxon>
        <taxon>Ecdysozoa</taxon>
        <taxon>Arthropoda</taxon>
        <taxon>Hexapoda</taxon>
        <taxon>Insecta</taxon>
        <taxon>Pterygota</taxon>
        <taxon>Neoptera</taxon>
        <taxon>Endopterygota</taxon>
        <taxon>Coleoptera</taxon>
        <taxon>Polyphaga</taxon>
        <taxon>Scarabaeiformia</taxon>
        <taxon>Scarabaeidae</taxon>
        <taxon>Rutelinae</taxon>
        <taxon>Popillia</taxon>
    </lineage>
</organism>
<evidence type="ECO:0000256" key="9">
    <source>
        <dbReference type="SAM" id="SignalP"/>
    </source>
</evidence>
<name>A0AAW1KEE7_POPJA</name>
<comment type="caution">
    <text evidence="10">The sequence shown here is derived from an EMBL/GenBank/DDBJ whole genome shotgun (WGS) entry which is preliminary data.</text>
</comment>
<reference evidence="10 11" key="1">
    <citation type="journal article" date="2024" name="BMC Genomics">
        <title>De novo assembly and annotation of Popillia japonica's genome with initial clues to its potential as an invasive pest.</title>
        <authorList>
            <person name="Cucini C."/>
            <person name="Boschi S."/>
            <person name="Funari R."/>
            <person name="Cardaioli E."/>
            <person name="Iannotti N."/>
            <person name="Marturano G."/>
            <person name="Paoli F."/>
            <person name="Bruttini M."/>
            <person name="Carapelli A."/>
            <person name="Frati F."/>
            <person name="Nardi F."/>
        </authorList>
    </citation>
    <scope>NUCLEOTIDE SEQUENCE [LARGE SCALE GENOMIC DNA]</scope>
    <source>
        <strain evidence="10">DMR45628</strain>
    </source>
</reference>
<evidence type="ECO:0000256" key="7">
    <source>
        <dbReference type="ARBA" id="ARBA00023180"/>
    </source>
</evidence>
<dbReference type="AlphaFoldDB" id="A0AAW1KEE7"/>
<feature type="signal peptide" evidence="9">
    <location>
        <begin position="1"/>
        <end position="25"/>
    </location>
</feature>
<evidence type="ECO:0000256" key="1">
    <source>
        <dbReference type="ARBA" id="ARBA00004589"/>
    </source>
</evidence>
<evidence type="ECO:0000256" key="4">
    <source>
        <dbReference type="ARBA" id="ARBA00022729"/>
    </source>
</evidence>
<dbReference type="GO" id="GO:0098552">
    <property type="term" value="C:side of membrane"/>
    <property type="evidence" value="ECO:0007669"/>
    <property type="project" value="UniProtKB-KW"/>
</dbReference>
<dbReference type="InterPro" id="IPR050975">
    <property type="entry name" value="Sleep_regulator"/>
</dbReference>